<dbReference type="InterPro" id="IPR006311">
    <property type="entry name" value="TAT_signal"/>
</dbReference>
<dbReference type="PROSITE" id="PS51318">
    <property type="entry name" value="TAT"/>
    <property type="match status" value="1"/>
</dbReference>
<proteinExistence type="predicted"/>
<dbReference type="EMBL" id="MGHD01000026">
    <property type="protein sequence ID" value="OGM58909.1"/>
    <property type="molecule type" value="Genomic_DNA"/>
</dbReference>
<reference evidence="2 3" key="1">
    <citation type="journal article" date="2016" name="Nat. Commun.">
        <title>Thousands of microbial genomes shed light on interconnected biogeochemical processes in an aquifer system.</title>
        <authorList>
            <person name="Anantharaman K."/>
            <person name="Brown C.T."/>
            <person name="Hug L.A."/>
            <person name="Sharon I."/>
            <person name="Castelle C.J."/>
            <person name="Probst A.J."/>
            <person name="Thomas B.C."/>
            <person name="Singh A."/>
            <person name="Wilkins M.J."/>
            <person name="Karaoz U."/>
            <person name="Brodie E.L."/>
            <person name="Williams K.H."/>
            <person name="Hubbard S.S."/>
            <person name="Banfield J.F."/>
        </authorList>
    </citation>
    <scope>NUCLEOTIDE SEQUENCE [LARGE SCALE GENOMIC DNA]</scope>
</reference>
<gene>
    <name evidence="2" type="ORF">A2892_04920</name>
</gene>
<evidence type="ECO:0000313" key="3">
    <source>
        <dbReference type="Proteomes" id="UP000176404"/>
    </source>
</evidence>
<feature type="region of interest" description="Disordered" evidence="1">
    <location>
        <begin position="40"/>
        <end position="73"/>
    </location>
</feature>
<protein>
    <submittedName>
        <fullName evidence="2">Uncharacterized protein</fullName>
    </submittedName>
</protein>
<dbReference type="Proteomes" id="UP000176404">
    <property type="component" value="Unassembled WGS sequence"/>
</dbReference>
<organism evidence="2 3">
    <name type="scientific">Candidatus Woesebacteria bacterium RIFCSPLOWO2_01_FULL_39_10b</name>
    <dbReference type="NCBI Taxonomy" id="1802517"/>
    <lineage>
        <taxon>Bacteria</taxon>
        <taxon>Candidatus Woeseibacteriota</taxon>
    </lineage>
</organism>
<dbReference type="AlphaFoldDB" id="A0A1F8B5B6"/>
<accession>A0A1F8B5B6</accession>
<comment type="caution">
    <text evidence="2">The sequence shown here is derived from an EMBL/GenBank/DDBJ whole genome shotgun (WGS) entry which is preliminary data.</text>
</comment>
<name>A0A1F8B5B6_9BACT</name>
<sequence length="445" mass="50913">MSETSENTHKDQPETPRKITRREFIIKSASALALLALKGSTASPIDTEPAGKEPPPPPEQNQDKERKKKPNTKTLVIDLTPDTFVKLEKYGLSVMTEEKLAQLLGTNTPLTIDELRKYVPDDEDLQLSVAAHFLRLMYQDHADKVTESMEKTSKYLGREFEEAQTEHLSGDSLQSFSSERDDKGNPVFRFRLDPEKLKELIGQSDATFVNLSWQTIGKVTVEMFYSDVVVNEDAINPMRLNKEGDKYVLPDGRRITEGEWKRLFDEYQTRKIVRADSITLKPHDAYANEETAYQGLRDITVLANAFPEKIFFIAAGNPVHWNAIPNISEAITRLEEEGLWSENIIPVGFAHYDEERDKVYNKSGKGAYYYVDEKDFERLKIQPATSFATPIAKEVVSNYFAKRNLEPTPDKVREFLDSHSRGEEGYQVIDIAKIKEKIDTVRKRR</sequence>
<feature type="region of interest" description="Disordered" evidence="1">
    <location>
        <begin position="1"/>
        <end position="22"/>
    </location>
</feature>
<evidence type="ECO:0000256" key="1">
    <source>
        <dbReference type="SAM" id="MobiDB-lite"/>
    </source>
</evidence>
<evidence type="ECO:0000313" key="2">
    <source>
        <dbReference type="EMBL" id="OGM58909.1"/>
    </source>
</evidence>